<dbReference type="Pfam" id="PF13174">
    <property type="entry name" value="TPR_6"/>
    <property type="match status" value="1"/>
</dbReference>
<dbReference type="AlphaFoldDB" id="A0A532V9R5"/>
<evidence type="ECO:0000256" key="1">
    <source>
        <dbReference type="ARBA" id="ARBA00010062"/>
    </source>
</evidence>
<accession>A0A532V9R5</accession>
<comment type="similarity">
    <text evidence="1">Belongs to the leucine-binding protein family.</text>
</comment>
<gene>
    <name evidence="5" type="ORF">CEE36_02030</name>
</gene>
<dbReference type="EMBL" id="NJBO01000002">
    <property type="protein sequence ID" value="TKJ43918.1"/>
    <property type="molecule type" value="Genomic_DNA"/>
</dbReference>
<keyword evidence="2" id="KW-0732">Signal</keyword>
<name>A0A532V9R5_UNCT6</name>
<evidence type="ECO:0000313" key="5">
    <source>
        <dbReference type="EMBL" id="TKJ43918.1"/>
    </source>
</evidence>
<evidence type="ECO:0000256" key="3">
    <source>
        <dbReference type="PROSITE-ProRule" id="PRU00339"/>
    </source>
</evidence>
<evidence type="ECO:0000259" key="4">
    <source>
        <dbReference type="Pfam" id="PF13458"/>
    </source>
</evidence>
<dbReference type="Gene3D" id="3.40.50.2300">
    <property type="match status" value="2"/>
</dbReference>
<organism evidence="5 6">
    <name type="scientific">candidate division TA06 bacterium B3_TA06</name>
    <dbReference type="NCBI Taxonomy" id="2012487"/>
    <lineage>
        <taxon>Bacteria</taxon>
        <taxon>Bacteria division TA06</taxon>
    </lineage>
</organism>
<dbReference type="InterPro" id="IPR028081">
    <property type="entry name" value="Leu-bd"/>
</dbReference>
<keyword evidence="3" id="KW-0802">TPR repeat</keyword>
<dbReference type="InterPro" id="IPR051010">
    <property type="entry name" value="BCAA_transport"/>
</dbReference>
<dbReference type="SUPFAM" id="SSF48452">
    <property type="entry name" value="TPR-like"/>
    <property type="match status" value="1"/>
</dbReference>
<dbReference type="InterPro" id="IPR028082">
    <property type="entry name" value="Peripla_BP_I"/>
</dbReference>
<dbReference type="CDD" id="cd06339">
    <property type="entry name" value="PBP1_YraM_LppC_lipoprotein-like"/>
    <property type="match status" value="1"/>
</dbReference>
<reference evidence="5 6" key="1">
    <citation type="submission" date="2017-06" db="EMBL/GenBank/DDBJ databases">
        <title>Novel microbial phyla capable of carbon fixation and sulfur reduction in deep-sea sediments.</title>
        <authorList>
            <person name="Huang J."/>
            <person name="Baker B."/>
            <person name="Wang Y."/>
        </authorList>
    </citation>
    <scope>NUCLEOTIDE SEQUENCE [LARGE SCALE GENOMIC DNA]</scope>
    <source>
        <strain evidence="5">B3_TA06</strain>
    </source>
</reference>
<dbReference type="PANTHER" id="PTHR30483:SF6">
    <property type="entry name" value="PERIPLASMIC BINDING PROTEIN OF ABC TRANSPORTER FOR NATURAL AMINO ACIDS"/>
    <property type="match status" value="1"/>
</dbReference>
<comment type="caution">
    <text evidence="5">The sequence shown here is derived from an EMBL/GenBank/DDBJ whole genome shotgun (WGS) entry which is preliminary data.</text>
</comment>
<protein>
    <recommendedName>
        <fullName evidence="4">Leucine-binding protein domain-containing protein</fullName>
    </recommendedName>
</protein>
<dbReference type="SUPFAM" id="SSF53822">
    <property type="entry name" value="Periplasmic binding protein-like I"/>
    <property type="match status" value="1"/>
</dbReference>
<dbReference type="Gene3D" id="1.25.40.10">
    <property type="entry name" value="Tetratricopeptide repeat domain"/>
    <property type="match status" value="1"/>
</dbReference>
<dbReference type="PROSITE" id="PS51257">
    <property type="entry name" value="PROKAR_LIPOPROTEIN"/>
    <property type="match status" value="1"/>
</dbReference>
<dbReference type="PANTHER" id="PTHR30483">
    <property type="entry name" value="LEUCINE-SPECIFIC-BINDING PROTEIN"/>
    <property type="match status" value="1"/>
</dbReference>
<dbReference type="InterPro" id="IPR019734">
    <property type="entry name" value="TPR_rpt"/>
</dbReference>
<sequence>MSYVRKALGLLLAAGVLLSATGCVWLFVNRDKYEAEALAVFQTGEAFYKKADYEKAISSFTAVIKGYPRSELVDDAYYLASLAFAKKKDWEHTVGAAQQLEAEFPASPLIPKVQIVLAQGYEHLDLYVPALVAYFETYLYSESPGERKKAELQAKNLLGREQDFNVLTDLYANYKDTDVAEWFLFRLGMRAYDVENFAAAERYFAELRARFPRSPYIDRIGGREISAAALKGELVCGVLLPLSGDFSAYAQSVREGIELAHSLKGGGTIHLEIYDTRSDPTQAARGAEALIRKQAKIIIGPLTSAEVNAVAKIAAKAGIVMISPTSTDPGLLSLYECLFQLNSYAESETREIARYAARRGTKKFGILHPNTEQAKTLADAFATTVRSEGGEVIYSLPLSDTVVEMRQTFLNVRHQGAQALFLPFDRQQLLSVVPQVVYYRMKVRILGLDDFADMEILRRGGAPFEGAWFAASGGHLANPIPFETFFAHYTRRYNKEPDWAATLGYDAYNFIYEALSQGKDLSLCQALRGLENRRGVLGRLLFLTNPSEPSVRIYTIHSNEVKEIK</sequence>
<dbReference type="PROSITE" id="PS50005">
    <property type="entry name" value="TPR"/>
    <property type="match status" value="1"/>
</dbReference>
<dbReference type="InterPro" id="IPR011990">
    <property type="entry name" value="TPR-like_helical_dom_sf"/>
</dbReference>
<dbReference type="Pfam" id="PF13458">
    <property type="entry name" value="Peripla_BP_6"/>
    <property type="match status" value="1"/>
</dbReference>
<dbReference type="Proteomes" id="UP000317778">
    <property type="component" value="Unassembled WGS sequence"/>
</dbReference>
<proteinExistence type="inferred from homology"/>
<feature type="repeat" description="TPR" evidence="3">
    <location>
        <begin position="37"/>
        <end position="70"/>
    </location>
</feature>
<evidence type="ECO:0000313" key="6">
    <source>
        <dbReference type="Proteomes" id="UP000317778"/>
    </source>
</evidence>
<feature type="domain" description="Leucine-binding protein" evidence="4">
    <location>
        <begin position="237"/>
        <end position="538"/>
    </location>
</feature>
<evidence type="ECO:0000256" key="2">
    <source>
        <dbReference type="ARBA" id="ARBA00022729"/>
    </source>
</evidence>